<dbReference type="OrthoDB" id="4578793at2"/>
<dbReference type="AlphaFoldDB" id="A0A4R5DPW4"/>
<evidence type="ECO:0000313" key="2">
    <source>
        <dbReference type="EMBL" id="TDE14254.1"/>
    </source>
</evidence>
<gene>
    <name evidence="2" type="ORF">E1269_03620</name>
</gene>
<evidence type="ECO:0000313" key="3">
    <source>
        <dbReference type="Proteomes" id="UP000294739"/>
    </source>
</evidence>
<keyword evidence="3" id="KW-1185">Reference proteome</keyword>
<evidence type="ECO:0000256" key="1">
    <source>
        <dbReference type="SAM" id="MobiDB-lite"/>
    </source>
</evidence>
<dbReference type="EMBL" id="SMKZ01000003">
    <property type="protein sequence ID" value="TDE14254.1"/>
    <property type="molecule type" value="Genomic_DNA"/>
</dbReference>
<organism evidence="2 3">
    <name type="scientific">Jiangella asiatica</name>
    <dbReference type="NCBI Taxonomy" id="2530372"/>
    <lineage>
        <taxon>Bacteria</taxon>
        <taxon>Bacillati</taxon>
        <taxon>Actinomycetota</taxon>
        <taxon>Actinomycetes</taxon>
        <taxon>Jiangellales</taxon>
        <taxon>Jiangellaceae</taxon>
        <taxon>Jiangella</taxon>
    </lineage>
</organism>
<reference evidence="2 3" key="1">
    <citation type="submission" date="2019-03" db="EMBL/GenBank/DDBJ databases">
        <title>Draft genome sequences of novel Actinobacteria.</title>
        <authorList>
            <person name="Sahin N."/>
            <person name="Ay H."/>
            <person name="Saygin H."/>
        </authorList>
    </citation>
    <scope>NUCLEOTIDE SEQUENCE [LARGE SCALE GENOMIC DNA]</scope>
    <source>
        <strain evidence="2 3">5K138</strain>
    </source>
</reference>
<sequence length="174" mass="18448">MTYHENLPSAGSGTAESRAPASPEDPGRHSPGTSEQTSTADTAKDEASKVAGEARRQVRDLTGRTRDQLTSQTRHQKDRAVDGLRALSEELRSMASSSSQPGMAGDLTQEAAGRADDLAGWLATREPTEVIEEVRRFARQRPGMFLALAAGAGVLAGRLTRGMTQPATEQDGSS</sequence>
<feature type="compositionally biased region" description="Polar residues" evidence="1">
    <location>
        <begin position="31"/>
        <end position="41"/>
    </location>
</feature>
<dbReference type="InParanoid" id="A0A4R5DPW4"/>
<accession>A0A4R5DPW4</accession>
<feature type="region of interest" description="Disordered" evidence="1">
    <location>
        <begin position="1"/>
        <end position="111"/>
    </location>
</feature>
<proteinExistence type="predicted"/>
<protein>
    <submittedName>
        <fullName evidence="2">Uncharacterized protein</fullName>
    </submittedName>
</protein>
<dbReference type="RefSeq" id="WP_131891327.1">
    <property type="nucleotide sequence ID" value="NZ_SMKZ01000003.1"/>
</dbReference>
<dbReference type="Proteomes" id="UP000294739">
    <property type="component" value="Unassembled WGS sequence"/>
</dbReference>
<feature type="compositionally biased region" description="Basic and acidic residues" evidence="1">
    <location>
        <begin position="78"/>
        <end position="92"/>
    </location>
</feature>
<feature type="compositionally biased region" description="Basic and acidic residues" evidence="1">
    <location>
        <begin position="42"/>
        <end position="67"/>
    </location>
</feature>
<name>A0A4R5DPW4_9ACTN</name>
<comment type="caution">
    <text evidence="2">The sequence shown here is derived from an EMBL/GenBank/DDBJ whole genome shotgun (WGS) entry which is preliminary data.</text>
</comment>